<organism evidence="1 2">
    <name type="scientific">Caldibacillus debilis</name>
    <dbReference type="NCBI Taxonomy" id="301148"/>
    <lineage>
        <taxon>Bacteria</taxon>
        <taxon>Bacillati</taxon>
        <taxon>Bacillota</taxon>
        <taxon>Bacilli</taxon>
        <taxon>Bacillales</taxon>
        <taxon>Bacillaceae</taxon>
        <taxon>Caldibacillus</taxon>
    </lineage>
</organism>
<sequence length="41" mass="4913">MNYGADHCVNSYIDIVKMLEHKAYEIMKDPFFGRLPYFRKA</sequence>
<dbReference type="AlphaFoldDB" id="A0A150M0S3"/>
<comment type="caution">
    <text evidence="1">The sequence shown here is derived from an EMBL/GenBank/DDBJ whole genome shotgun (WGS) entry which is preliminary data.</text>
</comment>
<reference evidence="1 2" key="1">
    <citation type="submission" date="2016-01" db="EMBL/GenBank/DDBJ databases">
        <title>Draft Genome Sequences of Seven Thermophilic Sporeformers Isolated from Foods.</title>
        <authorList>
            <person name="Berendsen E.M."/>
            <person name="Wells-Bennik M.H."/>
            <person name="Krawcyk A.O."/>
            <person name="De Jong A."/>
            <person name="Holsappel S."/>
            <person name="Eijlander R.T."/>
            <person name="Kuipers O.P."/>
        </authorList>
    </citation>
    <scope>NUCLEOTIDE SEQUENCE [LARGE SCALE GENOMIC DNA]</scope>
    <source>
        <strain evidence="1 2">B4135</strain>
    </source>
</reference>
<name>A0A150M0S3_9BACI</name>
<protein>
    <submittedName>
        <fullName evidence="1">Uncharacterized protein</fullName>
    </submittedName>
</protein>
<evidence type="ECO:0000313" key="2">
    <source>
        <dbReference type="Proteomes" id="UP000075683"/>
    </source>
</evidence>
<proteinExistence type="predicted"/>
<accession>A0A150M0S3</accession>
<dbReference type="Proteomes" id="UP000075683">
    <property type="component" value="Unassembled WGS sequence"/>
</dbReference>
<gene>
    <name evidence="1" type="ORF">B4135_2362</name>
</gene>
<dbReference type="STRING" id="301148.B4135_2362"/>
<evidence type="ECO:0000313" key="1">
    <source>
        <dbReference type="EMBL" id="KYD18123.1"/>
    </source>
</evidence>
<dbReference type="EMBL" id="LQYT01000052">
    <property type="protein sequence ID" value="KYD18123.1"/>
    <property type="molecule type" value="Genomic_DNA"/>
</dbReference>